<dbReference type="AlphaFoldDB" id="A0AAD7B475"/>
<evidence type="ECO:0008006" key="3">
    <source>
        <dbReference type="Google" id="ProtNLM"/>
    </source>
</evidence>
<comment type="caution">
    <text evidence="1">The sequence shown here is derived from an EMBL/GenBank/DDBJ whole genome shotgun (WGS) entry which is preliminary data.</text>
</comment>
<protein>
    <recommendedName>
        <fullName evidence="3">F-box domain-containing protein</fullName>
    </recommendedName>
</protein>
<sequence length="572" mass="64304">MSTPELLSLILSCVPMRDLLLAAPLVSKTWRDITLTPVVQRALFLLPESLSSAEPMQNPILVEMFAPFFTEAAGHRSRWPGTPEAIMDMPWARAPDAFRRKDASWRRMLLTQPPARTMAVIETCHRRGGDTERRAILDLGRPLYMADLYDNTVPLIDRVSSSFHVRWHTDPERDVDLTVECVWTKQCRATGKRIIEKEFFSDAKVSTRNFSPELVDQVLDAVSVLKGDPFRIATCGVVCRQWLPRSRFHVFRYLWLAGLHLESLLALVETSSSPVMALIQVVDLAFTFGLSPFHPAYLARLANECVNLTSIKCEIDSDPQKAVPRDFFLDTCLPVLGSQCLSLTRFELHSTSADQVSLGTITHIFVSLPALENFDLATDGTIVPTGTLSNSFPARLENLDLGSALGVRHLFAWLLSLPVLPTLKSLQWLPGRHARRDWASLHAYSQRAGAGLQTLSLCSKHGWSSDGEPPAILRHATRLRVLRLSSESTARVLPILSGLTSHELRSIRISLRSKNRLDQIPYADIDQLLARPQFQRLEVFRLDEEDIGLSYLRPEFGTRRLMPLAHAWGILV</sequence>
<dbReference type="Gene3D" id="3.80.10.10">
    <property type="entry name" value="Ribonuclease Inhibitor"/>
    <property type="match status" value="1"/>
</dbReference>
<reference evidence="1" key="1">
    <citation type="submission" date="2023-03" db="EMBL/GenBank/DDBJ databases">
        <title>Massive genome expansion in bonnet fungi (Mycena s.s.) driven by repeated elements and novel gene families across ecological guilds.</title>
        <authorList>
            <consortium name="Lawrence Berkeley National Laboratory"/>
            <person name="Harder C.B."/>
            <person name="Miyauchi S."/>
            <person name="Viragh M."/>
            <person name="Kuo A."/>
            <person name="Thoen E."/>
            <person name="Andreopoulos B."/>
            <person name="Lu D."/>
            <person name="Skrede I."/>
            <person name="Drula E."/>
            <person name="Henrissat B."/>
            <person name="Morin E."/>
            <person name="Kohler A."/>
            <person name="Barry K."/>
            <person name="LaButti K."/>
            <person name="Morin E."/>
            <person name="Salamov A."/>
            <person name="Lipzen A."/>
            <person name="Mereny Z."/>
            <person name="Hegedus B."/>
            <person name="Baldrian P."/>
            <person name="Stursova M."/>
            <person name="Weitz H."/>
            <person name="Taylor A."/>
            <person name="Grigoriev I.V."/>
            <person name="Nagy L.G."/>
            <person name="Martin F."/>
            <person name="Kauserud H."/>
        </authorList>
    </citation>
    <scope>NUCLEOTIDE SEQUENCE</scope>
    <source>
        <strain evidence="1">9284</strain>
    </source>
</reference>
<proteinExistence type="predicted"/>
<evidence type="ECO:0000313" key="2">
    <source>
        <dbReference type="Proteomes" id="UP001221142"/>
    </source>
</evidence>
<gene>
    <name evidence="1" type="ORF">FB45DRAFT_1038857</name>
</gene>
<dbReference type="Proteomes" id="UP001221142">
    <property type="component" value="Unassembled WGS sequence"/>
</dbReference>
<dbReference type="SUPFAM" id="SSF81383">
    <property type="entry name" value="F-box domain"/>
    <property type="match status" value="1"/>
</dbReference>
<dbReference type="InterPro" id="IPR032675">
    <property type="entry name" value="LRR_dom_sf"/>
</dbReference>
<keyword evidence="2" id="KW-1185">Reference proteome</keyword>
<organism evidence="1 2">
    <name type="scientific">Roridomyces roridus</name>
    <dbReference type="NCBI Taxonomy" id="1738132"/>
    <lineage>
        <taxon>Eukaryota</taxon>
        <taxon>Fungi</taxon>
        <taxon>Dikarya</taxon>
        <taxon>Basidiomycota</taxon>
        <taxon>Agaricomycotina</taxon>
        <taxon>Agaricomycetes</taxon>
        <taxon>Agaricomycetidae</taxon>
        <taxon>Agaricales</taxon>
        <taxon>Marasmiineae</taxon>
        <taxon>Mycenaceae</taxon>
        <taxon>Roridomyces</taxon>
    </lineage>
</organism>
<dbReference type="InterPro" id="IPR036047">
    <property type="entry name" value="F-box-like_dom_sf"/>
</dbReference>
<dbReference type="EMBL" id="JARKIF010000040">
    <property type="protein sequence ID" value="KAJ7609410.1"/>
    <property type="molecule type" value="Genomic_DNA"/>
</dbReference>
<accession>A0AAD7B475</accession>
<evidence type="ECO:0000313" key="1">
    <source>
        <dbReference type="EMBL" id="KAJ7609410.1"/>
    </source>
</evidence>
<dbReference type="SUPFAM" id="SSF52047">
    <property type="entry name" value="RNI-like"/>
    <property type="match status" value="1"/>
</dbReference>
<name>A0AAD7B475_9AGAR</name>
<dbReference type="Gene3D" id="1.20.1280.50">
    <property type="match status" value="1"/>
</dbReference>